<evidence type="ECO:0000313" key="4">
    <source>
        <dbReference type="EMBL" id="KSV19011.1"/>
    </source>
</evidence>
<dbReference type="InterPro" id="IPR008331">
    <property type="entry name" value="Ferritin_DPS_dom"/>
</dbReference>
<dbReference type="PATRIC" id="fig|61435.5.peg.103"/>
<dbReference type="GO" id="GO:0005829">
    <property type="term" value="C:cytosol"/>
    <property type="evidence" value="ECO:0007669"/>
    <property type="project" value="TreeGrafter"/>
</dbReference>
<dbReference type="InterPro" id="IPR009078">
    <property type="entry name" value="Ferritin-like_SF"/>
</dbReference>
<dbReference type="PANTHER" id="PTHR30295">
    <property type="entry name" value="BACTERIOFERRITIN"/>
    <property type="match status" value="1"/>
</dbReference>
<name>A0A0V8M5E5_9CHLR</name>
<gene>
    <name evidence="4" type="ORF">DA01_00480</name>
</gene>
<dbReference type="Gene3D" id="1.20.1260.10">
    <property type="match status" value="1"/>
</dbReference>
<evidence type="ECO:0000256" key="2">
    <source>
        <dbReference type="ARBA" id="ARBA00023004"/>
    </source>
</evidence>
<organism evidence="4 5">
    <name type="scientific">Dehalococcoides mccartyi</name>
    <dbReference type="NCBI Taxonomy" id="61435"/>
    <lineage>
        <taxon>Bacteria</taxon>
        <taxon>Bacillati</taxon>
        <taxon>Chloroflexota</taxon>
        <taxon>Dehalococcoidia</taxon>
        <taxon>Dehalococcoidales</taxon>
        <taxon>Dehalococcoidaceae</taxon>
        <taxon>Dehalococcoides</taxon>
    </lineage>
</organism>
<dbReference type="SUPFAM" id="SSF47240">
    <property type="entry name" value="Ferritin-like"/>
    <property type="match status" value="1"/>
</dbReference>
<dbReference type="EMBL" id="JGYD01000001">
    <property type="protein sequence ID" value="KSV19011.1"/>
    <property type="molecule type" value="Genomic_DNA"/>
</dbReference>
<accession>A0A0V8M5E5</accession>
<comment type="caution">
    <text evidence="4">The sequence shown here is derived from an EMBL/GenBank/DDBJ whole genome shotgun (WGS) entry which is preliminary data.</text>
</comment>
<feature type="domain" description="Ferritin/DPS" evidence="3">
    <location>
        <begin position="13"/>
        <end position="139"/>
    </location>
</feature>
<dbReference type="CDD" id="cd00657">
    <property type="entry name" value="Ferritin_like"/>
    <property type="match status" value="1"/>
</dbReference>
<protein>
    <recommendedName>
        <fullName evidence="3">Ferritin/DPS domain-containing protein</fullName>
    </recommendedName>
</protein>
<dbReference type="AlphaFoldDB" id="A0A0V8M5E5"/>
<dbReference type="GO" id="GO:0006879">
    <property type="term" value="P:intracellular iron ion homeostasis"/>
    <property type="evidence" value="ECO:0007669"/>
    <property type="project" value="UniProtKB-KW"/>
</dbReference>
<dbReference type="GO" id="GO:0008199">
    <property type="term" value="F:ferric iron binding"/>
    <property type="evidence" value="ECO:0007669"/>
    <property type="project" value="InterPro"/>
</dbReference>
<dbReference type="OrthoDB" id="163126at2"/>
<reference evidence="4 5" key="1">
    <citation type="journal article" date="2015" name="Sci. Rep.">
        <title>A comparative genomics and reductive dehalogenase gene transcription study of two chloroethene-respiring bacteria, Dehalococcoides mccartyi strains MB and 11a.</title>
        <authorList>
            <person name="Low A."/>
            <person name="Shen Z."/>
            <person name="Cheng D."/>
            <person name="Rogers M.J."/>
            <person name="Lee P.K."/>
            <person name="He J."/>
        </authorList>
    </citation>
    <scope>NUCLEOTIDE SEQUENCE [LARGE SCALE GENOMIC DNA]</scope>
    <source>
        <strain evidence="4 5">MB</strain>
    </source>
</reference>
<dbReference type="GO" id="GO:0020037">
    <property type="term" value="F:heme binding"/>
    <property type="evidence" value="ECO:0007669"/>
    <property type="project" value="TreeGrafter"/>
</dbReference>
<proteinExistence type="predicted"/>
<dbReference type="PANTHER" id="PTHR30295:SF1">
    <property type="entry name" value="DNA PROTECTION DURING STARVATION PROTEIN"/>
    <property type="match status" value="1"/>
</dbReference>
<dbReference type="InterPro" id="IPR012347">
    <property type="entry name" value="Ferritin-like"/>
</dbReference>
<dbReference type="Pfam" id="PF00210">
    <property type="entry name" value="Ferritin"/>
    <property type="match status" value="1"/>
</dbReference>
<dbReference type="GO" id="GO:0004322">
    <property type="term" value="F:ferroxidase activity"/>
    <property type="evidence" value="ECO:0007669"/>
    <property type="project" value="TreeGrafter"/>
</dbReference>
<evidence type="ECO:0000256" key="1">
    <source>
        <dbReference type="ARBA" id="ARBA00022434"/>
    </source>
</evidence>
<dbReference type="RefSeq" id="WP_058291984.1">
    <property type="nucleotide sequence ID" value="NZ_JGYD01000001.1"/>
</dbReference>
<dbReference type="Proteomes" id="UP000053577">
    <property type="component" value="Unassembled WGS sequence"/>
</dbReference>
<sequence length="140" mass="15793">MSEKIDSNAAILELLNQALVIEYTMIIHYPRIASAMPDEHTRKLSQLLGSASMAHFDTVTSTITKLGGIPNCTFEPFPDDLDLKAIFEIQLDKERKAAQLHNQIASLITDFPLREKFKGLVKDEFAHARIVEEILSKLEK</sequence>
<evidence type="ECO:0000259" key="3">
    <source>
        <dbReference type="Pfam" id="PF00210"/>
    </source>
</evidence>
<keyword evidence="1" id="KW-0409">Iron storage</keyword>
<evidence type="ECO:0000313" key="5">
    <source>
        <dbReference type="Proteomes" id="UP000053577"/>
    </source>
</evidence>
<keyword evidence="2" id="KW-0408">Iron</keyword>